<evidence type="ECO:0000313" key="2">
    <source>
        <dbReference type="Proteomes" id="UP000477980"/>
    </source>
</evidence>
<accession>A0A6G1VLJ4</accession>
<protein>
    <submittedName>
        <fullName evidence="1">Uncharacterized protein</fullName>
    </submittedName>
</protein>
<sequence>MAVEYDKNDLQTQFEGIRDERRLQANTAYRIGTAFLSLLHFASDEMHTTIEELLKKIEGKYLSKVKDDEAAGLITFLRGLRVGAGYKFDENGNILADSIDANNLNIGRGYKFDENGDIISRDIEAHDINANDLSVGGNSVFAGDLSSPDFVAGFLTGKGWRLKNEPIENAAGVLENKYNLELDNLIVRGSMRIFEMIISQLLGENDNRIFTAMMEVDHFDAESGRVYLDTKEGRMYNSFRKGDYIMVQQYNGLPSEENDHYVTKNYELLVKEVGTEGEGEDRLAWVTFENFTSSMAGATPEKLIKKRDTFVRVDNVSDPDRKGIIQVMTVGSDTPYIDIVHGMKTNPDSALKGRIGNLKGIRHPILGQLKGFGEYLNNLYAVGEFVLSRTGESIDTKFQVLENMFSSRFSKTSYELTNEKNYLENGQFLEQITDSENKIIAGWDIDTTDESVFWFDASGLPVMVNGNPTASGNRKVSLEKVDGRQILRVQNCGIRQKNALIRQPGTHKEYVAGEKSSAELPPTEAGYTDVQDKLYISVRIYAKTAGKLTIGFADCEEVRGKQNTLQQRTVNVAYSGAWKTIPIEGVWNGTGDFVIQYTGDCYLAIASLTDEPLSELSKTVSTQIVQTANNIKLLGENIDAVNKKAVKVGIELDAEKGEIRQYVDSKDAKNREDTSSQITQTASNITSTVDKQLKDQYGNITSEYQSAISQSAEKISLKVSAAQSAADKAQTSANAAQGTADTAVSKVAELKVTVDGISSTVDKKISNAKGEITKEYQSAISQSAEKISLKVSAAQSAADKAQTSANAAQGTADTAVSKVAELKVTVDGISSTVDKKISNAKGEITKEYQSAISQSAEKISLKVSAAQSAADKAKTAAGSAQSTADAAKSSVAELKVTVNNISSTVANKADTSTLNSKVSALNSSISSAKQSAIDTVNARIDGGVGEFYQQSSLPSFSSLSWTDPKCQRHAGALWYATYPAPSGYTAGHLYRFTVMRGTGSKWEDVDDSIDTATTVTQNSDGWSVAAGMFSGQTLTAKGIATITPTVNSLCNSRIDDRKNEIRSGLVTTADFAALQTTVAGHTASISTSVQKDANGYITNATIKADRIKLEGLTTVNNNFKVLADGSVECVNADISGDLKVTNMRYAANVVVNGKVACSCITAWGTYVLPDLEEGEIMRLEVFNPMITRSTPPVTLKATNGVFLENSTSYMSGVEKITVYGWVQLMGTKKMNKTFWVFQDLG</sequence>
<dbReference type="RefSeq" id="WP_153090738.1">
    <property type="nucleotide sequence ID" value="NZ_VZAH01000078.1"/>
</dbReference>
<comment type="caution">
    <text evidence="1">The sequence shown here is derived from an EMBL/GenBank/DDBJ whole genome shotgun (WGS) entry which is preliminary data.</text>
</comment>
<name>A0A6G1VLJ4_9BACT</name>
<proteinExistence type="predicted"/>
<reference evidence="1 2" key="1">
    <citation type="submission" date="2019-09" db="EMBL/GenBank/DDBJ databases">
        <title>Distinct polysaccharide growth profiles of human intestinal Prevotella copri isolates.</title>
        <authorList>
            <person name="Fehlner-Peach H."/>
            <person name="Magnabosco C."/>
            <person name="Raghavan V."/>
            <person name="Scher J.U."/>
            <person name="Tett A."/>
            <person name="Cox L.M."/>
            <person name="Gottsegen C."/>
            <person name="Watters A."/>
            <person name="Wiltshire- Gordon J.D."/>
            <person name="Segata N."/>
            <person name="Bonneau R."/>
            <person name="Littman D.R."/>
        </authorList>
    </citation>
    <scope>NUCLEOTIDE SEQUENCE [LARGE SCALE GENOMIC DNA]</scope>
    <source>
        <strain evidence="2">iAA917</strain>
    </source>
</reference>
<dbReference type="EMBL" id="VZAH01000078">
    <property type="protein sequence ID" value="MQP14309.1"/>
    <property type="molecule type" value="Genomic_DNA"/>
</dbReference>
<gene>
    <name evidence="1" type="ORF">F7D25_07775</name>
</gene>
<organism evidence="1 2">
    <name type="scientific">Segatella copri</name>
    <dbReference type="NCBI Taxonomy" id="165179"/>
    <lineage>
        <taxon>Bacteria</taxon>
        <taxon>Pseudomonadati</taxon>
        <taxon>Bacteroidota</taxon>
        <taxon>Bacteroidia</taxon>
        <taxon>Bacteroidales</taxon>
        <taxon>Prevotellaceae</taxon>
        <taxon>Segatella</taxon>
    </lineage>
</organism>
<dbReference type="OrthoDB" id="1031347at2"/>
<dbReference type="AlphaFoldDB" id="A0A6G1VLJ4"/>
<evidence type="ECO:0000313" key="1">
    <source>
        <dbReference type="EMBL" id="MQP14309.1"/>
    </source>
</evidence>
<dbReference type="Proteomes" id="UP000477980">
    <property type="component" value="Unassembled WGS sequence"/>
</dbReference>